<proteinExistence type="predicted"/>
<feature type="transmembrane region" description="Helical" evidence="10">
    <location>
        <begin position="399"/>
        <end position="419"/>
    </location>
</feature>
<evidence type="ECO:0000256" key="9">
    <source>
        <dbReference type="SAM" id="MobiDB-lite"/>
    </source>
</evidence>
<accession>A0A315VHX2</accession>
<dbReference type="InterPro" id="IPR050119">
    <property type="entry name" value="CCR1-9-like"/>
</dbReference>
<dbReference type="InterPro" id="IPR000355">
    <property type="entry name" value="Chemokine_rcpt"/>
</dbReference>
<feature type="domain" description="G-protein coupled receptors family 1 profile" evidence="11">
    <location>
        <begin position="411"/>
        <end position="498"/>
    </location>
</feature>
<dbReference type="PRINTS" id="PR00657">
    <property type="entry name" value="CCCHEMOKINER"/>
</dbReference>
<feature type="region of interest" description="Disordered" evidence="9">
    <location>
        <begin position="364"/>
        <end position="383"/>
    </location>
</feature>
<keyword evidence="7" id="KW-0675">Receptor</keyword>
<evidence type="ECO:0000256" key="10">
    <source>
        <dbReference type="SAM" id="Phobius"/>
    </source>
</evidence>
<feature type="transmembrane region" description="Helical" evidence="10">
    <location>
        <begin position="165"/>
        <end position="185"/>
    </location>
</feature>
<dbReference type="GO" id="GO:0006955">
    <property type="term" value="P:immune response"/>
    <property type="evidence" value="ECO:0007669"/>
    <property type="project" value="TreeGrafter"/>
</dbReference>
<feature type="transmembrane region" description="Helical" evidence="10">
    <location>
        <begin position="218"/>
        <end position="242"/>
    </location>
</feature>
<dbReference type="AlphaFoldDB" id="A0A315VHX2"/>
<feature type="transmembrane region" description="Helical" evidence="10">
    <location>
        <begin position="728"/>
        <end position="748"/>
    </location>
</feature>
<feature type="domain" description="G-protein coupled receptors family 1 profile" evidence="11">
    <location>
        <begin position="92"/>
        <end position="317"/>
    </location>
</feature>
<feature type="non-terminal residue" evidence="12">
    <location>
        <position position="1"/>
    </location>
</feature>
<comment type="subcellular location">
    <subcellularLocation>
        <location evidence="1">Cell membrane</location>
        <topology evidence="1">Multi-pass membrane protein</topology>
    </subcellularLocation>
</comment>
<feature type="transmembrane region" description="Helical" evidence="10">
    <location>
        <begin position="425"/>
        <end position="451"/>
    </location>
</feature>
<feature type="transmembrane region" description="Helical" evidence="10">
    <location>
        <begin position="836"/>
        <end position="857"/>
    </location>
</feature>
<evidence type="ECO:0000313" key="12">
    <source>
        <dbReference type="EMBL" id="PWA22481.1"/>
    </source>
</evidence>
<gene>
    <name evidence="12" type="ORF">CCH79_00015413</name>
</gene>
<evidence type="ECO:0000256" key="7">
    <source>
        <dbReference type="ARBA" id="ARBA00023170"/>
    </source>
</evidence>
<evidence type="ECO:0000313" key="13">
    <source>
        <dbReference type="Proteomes" id="UP000250572"/>
    </source>
</evidence>
<feature type="transmembrane region" description="Helical" evidence="10">
    <location>
        <begin position="304"/>
        <end position="320"/>
    </location>
</feature>
<dbReference type="Gene3D" id="1.20.1070.10">
    <property type="entry name" value="Rhodopsin 7-helix transmembrane proteins"/>
    <property type="match status" value="4"/>
</dbReference>
<evidence type="ECO:0000256" key="1">
    <source>
        <dbReference type="ARBA" id="ARBA00004651"/>
    </source>
</evidence>
<feature type="transmembrane region" description="Helical" evidence="10">
    <location>
        <begin position="530"/>
        <end position="550"/>
    </location>
</feature>
<feature type="transmembrane region" description="Helical" evidence="10">
    <location>
        <begin position="110"/>
        <end position="134"/>
    </location>
</feature>
<dbReference type="GO" id="GO:0007204">
    <property type="term" value="P:positive regulation of cytosolic calcium ion concentration"/>
    <property type="evidence" value="ECO:0007669"/>
    <property type="project" value="TreeGrafter"/>
</dbReference>
<keyword evidence="6 10" id="KW-0472">Membrane</keyword>
<sequence length="869" mass="99837">FSLHTKQTQTSSHTLQSNCLHFSTRAPLDSERLSESLPEAAVKHKMTSINSSSDSRNFTGVPVELCRRDDDNKVRANLSYIYYFMFVFSVITNLLVVVIIYWFEKLYTVINILLLNLVASSLIFMSSLPFLAVYMQKAEWIFGSAMCKIVMSVYYLVVHIRSRRNAIISCAVVWVISGLACVQPMTLHGAFDHNGTKHCEEFAHTGHMNGEKLKKSGFYIQLFVFLILPLAVIIFCYARIVVTIKKSQSGTKFHAVRVIFMIVVLFFICWIPFNIVELLHYEYVSALGCEDKKKLGYALHVTRNMAYIYFCVSPIFYTFVGKKFQNHFKQLLTLQSNCLHFSTRAPLDSERLSESLPEAAVKHKMTSTNSSSDSSIFPEEPIEPCRRDDDNKLGANLSYIYYFMFVFSVITNLLVVVIICRFEKLYTVINILLLNLVASSLSLMSSLPFLAIYMQKAHWTLGSAMCKTVMSVYYLGFYSSVFFLTLLTFDRYLAFMTPTNSTSDSWNFTDKPVELCFRDDDNKLGANLSYIYYFMFVFNVITNLLVLVIIHQFERLTTVINILLLNLVASSLIFMSSLPFLAVYMQISEWIFGSAMCKIVFSVYYLGFYSSVFFLTLLTFDRYLTFVHFMSVVHIRSRHNAIISCAVVWLIGGLACIRPMILHGTYSHWGTEYCDELAHIDGMNGEKLKKSGFYIQLCVFLILPLAVIICCYTRIVVTIKKSQSASKFHAVGVIFMIVVLFFICWIPFNIVELLHYEYESVLSCEDKKKLGYALHVTRNMAYIYFCVSPIFYTFVGNKFQNHFKQLLCLIRRPSHKALPEFQGGWLPSDTKKNQRYAVISCVVLWLISSLACIRPMLLHGTFRHFGTEQ</sequence>
<dbReference type="Pfam" id="PF00001">
    <property type="entry name" value="7tm_1"/>
    <property type="match status" value="4"/>
</dbReference>
<evidence type="ECO:0000256" key="6">
    <source>
        <dbReference type="ARBA" id="ARBA00023136"/>
    </source>
</evidence>
<evidence type="ECO:0000256" key="4">
    <source>
        <dbReference type="ARBA" id="ARBA00022989"/>
    </source>
</evidence>
<keyword evidence="4 10" id="KW-1133">Transmembrane helix</keyword>
<feature type="transmembrane region" description="Helical" evidence="10">
    <location>
        <begin position="641"/>
        <end position="661"/>
    </location>
</feature>
<dbReference type="GO" id="GO:0060326">
    <property type="term" value="P:cell chemotaxis"/>
    <property type="evidence" value="ECO:0007669"/>
    <property type="project" value="TreeGrafter"/>
</dbReference>
<dbReference type="InterPro" id="IPR000276">
    <property type="entry name" value="GPCR_Rhodpsn"/>
</dbReference>
<evidence type="ECO:0000256" key="8">
    <source>
        <dbReference type="ARBA" id="ARBA00023224"/>
    </source>
</evidence>
<protein>
    <recommendedName>
        <fullName evidence="11">G-protein coupled receptors family 1 profile domain-containing protein</fullName>
    </recommendedName>
</protein>
<dbReference type="SUPFAM" id="SSF81321">
    <property type="entry name" value="Family A G protein-coupled receptor-like"/>
    <property type="match status" value="3"/>
</dbReference>
<dbReference type="Proteomes" id="UP000250572">
    <property type="component" value="Unassembled WGS sequence"/>
</dbReference>
<keyword evidence="5" id="KW-0297">G-protein coupled receptor</keyword>
<feature type="transmembrane region" description="Helical" evidence="10">
    <location>
        <begin position="472"/>
        <end position="489"/>
    </location>
</feature>
<keyword evidence="3 10" id="KW-0812">Transmembrane</keyword>
<feature type="compositionally biased region" description="Low complexity" evidence="9">
    <location>
        <begin position="366"/>
        <end position="375"/>
    </location>
</feature>
<organism evidence="12 13">
    <name type="scientific">Gambusia affinis</name>
    <name type="common">Western mosquitofish</name>
    <name type="synonym">Heterandria affinis</name>
    <dbReference type="NCBI Taxonomy" id="33528"/>
    <lineage>
        <taxon>Eukaryota</taxon>
        <taxon>Metazoa</taxon>
        <taxon>Chordata</taxon>
        <taxon>Craniata</taxon>
        <taxon>Vertebrata</taxon>
        <taxon>Euteleostomi</taxon>
        <taxon>Actinopterygii</taxon>
        <taxon>Neopterygii</taxon>
        <taxon>Teleostei</taxon>
        <taxon>Neoteleostei</taxon>
        <taxon>Acanthomorphata</taxon>
        <taxon>Ovalentaria</taxon>
        <taxon>Atherinomorphae</taxon>
        <taxon>Cyprinodontiformes</taxon>
        <taxon>Poeciliidae</taxon>
        <taxon>Poeciliinae</taxon>
        <taxon>Gambusia</taxon>
    </lineage>
</organism>
<dbReference type="PANTHER" id="PTHR10489:SF922">
    <property type="entry name" value="C-C CHEMOKINE RECEPTOR FAMILY-LIKE-RELATED"/>
    <property type="match status" value="1"/>
</dbReference>
<keyword evidence="13" id="KW-1185">Reference proteome</keyword>
<dbReference type="PRINTS" id="PR00237">
    <property type="entry name" value="GPCRRHODOPSN"/>
</dbReference>
<dbReference type="PANTHER" id="PTHR10489">
    <property type="entry name" value="CELL ADHESION MOLECULE"/>
    <property type="match status" value="1"/>
</dbReference>
<reference evidence="12 13" key="1">
    <citation type="journal article" date="2018" name="G3 (Bethesda)">
        <title>A High-Quality Reference Genome for the Invasive Mosquitofish Gambusia affinis Using a Chicago Library.</title>
        <authorList>
            <person name="Hoffberg S.L."/>
            <person name="Troendle N.J."/>
            <person name="Glenn T.C."/>
            <person name="Mahmud O."/>
            <person name="Louha S."/>
            <person name="Chalopin D."/>
            <person name="Bennetzen J.L."/>
            <person name="Mauricio R."/>
        </authorList>
    </citation>
    <scope>NUCLEOTIDE SEQUENCE [LARGE SCALE GENOMIC DNA]</scope>
    <source>
        <strain evidence="12">NE01/NJP1002.9</strain>
        <tissue evidence="12">Muscle</tissue>
    </source>
</reference>
<evidence type="ECO:0000256" key="3">
    <source>
        <dbReference type="ARBA" id="ARBA00022692"/>
    </source>
</evidence>
<dbReference type="STRING" id="33528.ENSGAFP00000019207"/>
<keyword evidence="2" id="KW-1003">Cell membrane</keyword>
<feature type="transmembrane region" description="Helical" evidence="10">
    <location>
        <begin position="693"/>
        <end position="716"/>
    </location>
</feature>
<dbReference type="GO" id="GO:0016493">
    <property type="term" value="F:C-C chemokine receptor activity"/>
    <property type="evidence" value="ECO:0007669"/>
    <property type="project" value="TreeGrafter"/>
</dbReference>
<comment type="caution">
    <text evidence="12">The sequence shown here is derived from an EMBL/GenBank/DDBJ whole genome shotgun (WGS) entry which is preliminary data.</text>
</comment>
<dbReference type="GO" id="GO:0019957">
    <property type="term" value="F:C-C chemokine binding"/>
    <property type="evidence" value="ECO:0007669"/>
    <property type="project" value="TreeGrafter"/>
</dbReference>
<keyword evidence="8" id="KW-0807">Transducer</keyword>
<evidence type="ECO:0000256" key="5">
    <source>
        <dbReference type="ARBA" id="ARBA00023040"/>
    </source>
</evidence>
<evidence type="ECO:0000259" key="11">
    <source>
        <dbReference type="PROSITE" id="PS50262"/>
    </source>
</evidence>
<evidence type="ECO:0000256" key="2">
    <source>
        <dbReference type="ARBA" id="ARBA00022475"/>
    </source>
</evidence>
<feature type="transmembrane region" description="Helical" evidence="10">
    <location>
        <begin position="80"/>
        <end position="103"/>
    </location>
</feature>
<dbReference type="EMBL" id="NHOQ01001719">
    <property type="protein sequence ID" value="PWA22481.1"/>
    <property type="molecule type" value="Genomic_DNA"/>
</dbReference>
<feature type="transmembrane region" description="Helical" evidence="10">
    <location>
        <begin position="140"/>
        <end position="158"/>
    </location>
</feature>
<feature type="transmembrane region" description="Helical" evidence="10">
    <location>
        <begin position="254"/>
        <end position="273"/>
    </location>
</feature>
<feature type="transmembrane region" description="Helical" evidence="10">
    <location>
        <begin position="599"/>
        <end position="620"/>
    </location>
</feature>
<dbReference type="InterPro" id="IPR017452">
    <property type="entry name" value="GPCR_Rhodpsn_7TM"/>
</dbReference>
<dbReference type="PROSITE" id="PS50262">
    <property type="entry name" value="G_PROTEIN_RECEP_F1_2"/>
    <property type="match status" value="3"/>
</dbReference>
<feature type="transmembrane region" description="Helical" evidence="10">
    <location>
        <begin position="779"/>
        <end position="795"/>
    </location>
</feature>
<dbReference type="GO" id="GO:0009897">
    <property type="term" value="C:external side of plasma membrane"/>
    <property type="evidence" value="ECO:0007669"/>
    <property type="project" value="TreeGrafter"/>
</dbReference>
<feature type="transmembrane region" description="Helical" evidence="10">
    <location>
        <begin position="562"/>
        <end position="587"/>
    </location>
</feature>
<feature type="domain" description="G-protein coupled receptors family 1 profile" evidence="11">
    <location>
        <begin position="542"/>
        <end position="792"/>
    </location>
</feature>
<dbReference type="GO" id="GO:0019722">
    <property type="term" value="P:calcium-mediated signaling"/>
    <property type="evidence" value="ECO:0007669"/>
    <property type="project" value="TreeGrafter"/>
</dbReference>
<name>A0A315VHX2_GAMAF</name>